<sequence>MPNYKLYYFPLKGRGEVIRLLFHYAGVEFEDIRVSFKDWPSMKNDMPYKQMPVLEVDGVKLSQSAAIGRYVARELGLMGKTSLEGAKADEIGEAVHDVMMKLPWTETNEEEKKKLMQTALNEGIPPMLKLLETRLDGDYFLSQASSADIVFAGCADYLQSLKSDILDDTPRLAALKDRIFSNPGVAKYVAGRPKTDM</sequence>
<dbReference type="Gene3D" id="1.20.1050.10">
    <property type="match status" value="1"/>
</dbReference>
<dbReference type="SFLD" id="SFLDS00019">
    <property type="entry name" value="Glutathione_Transferase_(cytos"/>
    <property type="match status" value="1"/>
</dbReference>
<evidence type="ECO:0000259" key="4">
    <source>
        <dbReference type="PROSITE" id="PS50404"/>
    </source>
</evidence>
<name>A0A6F9DE50_9ASCI</name>
<dbReference type="InterPro" id="IPR004046">
    <property type="entry name" value="GST_C"/>
</dbReference>
<evidence type="ECO:0000259" key="5">
    <source>
        <dbReference type="PROSITE" id="PS50405"/>
    </source>
</evidence>
<evidence type="ECO:0000256" key="2">
    <source>
        <dbReference type="ARBA" id="ARBA00022679"/>
    </source>
</evidence>
<accession>A0A6F9DE50</accession>
<dbReference type="CDD" id="cd03039">
    <property type="entry name" value="GST_N_Sigma_like"/>
    <property type="match status" value="1"/>
</dbReference>
<dbReference type="PROSITE" id="PS50404">
    <property type="entry name" value="GST_NTER"/>
    <property type="match status" value="1"/>
</dbReference>
<dbReference type="InterPro" id="IPR010987">
    <property type="entry name" value="Glutathione-S-Trfase_C-like"/>
</dbReference>
<protein>
    <recommendedName>
        <fullName evidence="1">glutathione transferase</fullName>
        <ecNumber evidence="1">2.5.1.18</ecNumber>
    </recommendedName>
</protein>
<dbReference type="InterPro" id="IPR040079">
    <property type="entry name" value="Glutathione_S-Trfase"/>
</dbReference>
<keyword evidence="2" id="KW-0808">Transferase</keyword>
<feature type="domain" description="GST N-terminal" evidence="4">
    <location>
        <begin position="2"/>
        <end position="79"/>
    </location>
</feature>
<gene>
    <name evidence="6" type="primary">Hpgds</name>
</gene>
<reference evidence="6" key="1">
    <citation type="submission" date="2020-04" db="EMBL/GenBank/DDBJ databases">
        <authorList>
            <person name="Neveu A P."/>
        </authorList>
    </citation>
    <scope>NUCLEOTIDE SEQUENCE</scope>
    <source>
        <tissue evidence="6">Whole embryo</tissue>
    </source>
</reference>
<evidence type="ECO:0000256" key="3">
    <source>
        <dbReference type="ARBA" id="ARBA00047960"/>
    </source>
</evidence>
<dbReference type="Gene3D" id="3.40.30.10">
    <property type="entry name" value="Glutaredoxin"/>
    <property type="match status" value="1"/>
</dbReference>
<dbReference type="GO" id="GO:0004364">
    <property type="term" value="F:glutathione transferase activity"/>
    <property type="evidence" value="ECO:0007669"/>
    <property type="project" value="UniProtKB-EC"/>
</dbReference>
<dbReference type="Pfam" id="PF02798">
    <property type="entry name" value="GST_N"/>
    <property type="match status" value="1"/>
</dbReference>
<dbReference type="AlphaFoldDB" id="A0A6F9DE50"/>
<dbReference type="Pfam" id="PF14497">
    <property type="entry name" value="GST_C_3"/>
    <property type="match status" value="1"/>
</dbReference>
<dbReference type="PANTHER" id="PTHR11571">
    <property type="entry name" value="GLUTATHIONE S-TRANSFERASE"/>
    <property type="match status" value="1"/>
</dbReference>
<dbReference type="FunFam" id="3.40.30.10:FF:000189">
    <property type="entry name" value="Glutathione S-Transferase"/>
    <property type="match status" value="1"/>
</dbReference>
<comment type="catalytic activity">
    <reaction evidence="3">
        <text>RX + glutathione = an S-substituted glutathione + a halide anion + H(+)</text>
        <dbReference type="Rhea" id="RHEA:16437"/>
        <dbReference type="ChEBI" id="CHEBI:15378"/>
        <dbReference type="ChEBI" id="CHEBI:16042"/>
        <dbReference type="ChEBI" id="CHEBI:17792"/>
        <dbReference type="ChEBI" id="CHEBI:57925"/>
        <dbReference type="ChEBI" id="CHEBI:90779"/>
        <dbReference type="EC" id="2.5.1.18"/>
    </reaction>
</comment>
<dbReference type="InterPro" id="IPR050213">
    <property type="entry name" value="GST_superfamily"/>
</dbReference>
<dbReference type="SFLD" id="SFLDG01205">
    <property type="entry name" value="AMPS.1"/>
    <property type="match status" value="1"/>
</dbReference>
<dbReference type="GO" id="GO:0006749">
    <property type="term" value="P:glutathione metabolic process"/>
    <property type="evidence" value="ECO:0007669"/>
    <property type="project" value="TreeGrafter"/>
</dbReference>
<dbReference type="InterPro" id="IPR004045">
    <property type="entry name" value="Glutathione_S-Trfase_N"/>
</dbReference>
<organism evidence="6">
    <name type="scientific">Phallusia mammillata</name>
    <dbReference type="NCBI Taxonomy" id="59560"/>
    <lineage>
        <taxon>Eukaryota</taxon>
        <taxon>Metazoa</taxon>
        <taxon>Chordata</taxon>
        <taxon>Tunicata</taxon>
        <taxon>Ascidiacea</taxon>
        <taxon>Phlebobranchia</taxon>
        <taxon>Ascidiidae</taxon>
        <taxon>Phallusia</taxon>
    </lineage>
</organism>
<dbReference type="SUPFAM" id="SSF52833">
    <property type="entry name" value="Thioredoxin-like"/>
    <property type="match status" value="1"/>
</dbReference>
<dbReference type="PANTHER" id="PTHR11571:SF224">
    <property type="entry name" value="HEMATOPOIETIC PROSTAGLANDIN D SYNTHASE"/>
    <property type="match status" value="1"/>
</dbReference>
<dbReference type="PROSITE" id="PS50405">
    <property type="entry name" value="GST_CTER"/>
    <property type="match status" value="1"/>
</dbReference>
<dbReference type="EMBL" id="LR785820">
    <property type="protein sequence ID" value="CAB3254089.1"/>
    <property type="molecule type" value="mRNA"/>
</dbReference>
<dbReference type="InterPro" id="IPR036282">
    <property type="entry name" value="Glutathione-S-Trfase_C_sf"/>
</dbReference>
<feature type="domain" description="GST C-terminal" evidence="5">
    <location>
        <begin position="81"/>
        <end position="197"/>
    </location>
</feature>
<dbReference type="SFLD" id="SFLDG00363">
    <property type="entry name" value="AMPS_(cytGST):_Alpha-__Mu-__Pi"/>
    <property type="match status" value="1"/>
</dbReference>
<dbReference type="SUPFAM" id="SSF47616">
    <property type="entry name" value="GST C-terminal domain-like"/>
    <property type="match status" value="1"/>
</dbReference>
<dbReference type="EC" id="2.5.1.18" evidence="1"/>
<proteinExistence type="evidence at transcript level"/>
<evidence type="ECO:0000313" key="6">
    <source>
        <dbReference type="EMBL" id="CAB3254089.1"/>
    </source>
</evidence>
<dbReference type="InterPro" id="IPR036249">
    <property type="entry name" value="Thioredoxin-like_sf"/>
</dbReference>
<evidence type="ECO:0000256" key="1">
    <source>
        <dbReference type="ARBA" id="ARBA00012452"/>
    </source>
</evidence>